<gene>
    <name evidence="9" type="ORF">PHJA_001632800</name>
</gene>
<dbReference type="OrthoDB" id="40134at2759"/>
<reference evidence="9" key="1">
    <citation type="submission" date="2020-07" db="EMBL/GenBank/DDBJ databases">
        <title>Ethylene signaling mediates host invasion by parasitic plants.</title>
        <authorList>
            <person name="Yoshida S."/>
        </authorList>
    </citation>
    <scope>NUCLEOTIDE SEQUENCE</scope>
    <source>
        <strain evidence="9">Okayama</strain>
    </source>
</reference>
<keyword evidence="2" id="KW-0813">Transport</keyword>
<comment type="caution">
    <text evidence="9">The sequence shown here is derived from an EMBL/GenBank/DDBJ whole genome shotgun (WGS) entry which is preliminary data.</text>
</comment>
<dbReference type="GO" id="GO:0006865">
    <property type="term" value="P:amino acid transport"/>
    <property type="evidence" value="ECO:0007669"/>
    <property type="project" value="UniProtKB-KW"/>
</dbReference>
<dbReference type="Pfam" id="PF01490">
    <property type="entry name" value="Aa_trans"/>
    <property type="match status" value="1"/>
</dbReference>
<keyword evidence="3 7" id="KW-0812">Transmembrane</keyword>
<evidence type="ECO:0000313" key="9">
    <source>
        <dbReference type="EMBL" id="GFP94884.1"/>
    </source>
</evidence>
<evidence type="ECO:0000313" key="10">
    <source>
        <dbReference type="Proteomes" id="UP000653305"/>
    </source>
</evidence>
<evidence type="ECO:0000256" key="7">
    <source>
        <dbReference type="SAM" id="Phobius"/>
    </source>
</evidence>
<dbReference type="AlphaFoldDB" id="A0A830CEY3"/>
<dbReference type="PANTHER" id="PTHR48017">
    <property type="entry name" value="OS05G0424000 PROTEIN-RELATED"/>
    <property type="match status" value="1"/>
</dbReference>
<feature type="domain" description="Amino acid transporter transmembrane" evidence="8">
    <location>
        <begin position="142"/>
        <end position="207"/>
    </location>
</feature>
<evidence type="ECO:0000256" key="2">
    <source>
        <dbReference type="ARBA" id="ARBA00022448"/>
    </source>
</evidence>
<evidence type="ECO:0000256" key="1">
    <source>
        <dbReference type="ARBA" id="ARBA00004370"/>
    </source>
</evidence>
<dbReference type="InterPro" id="IPR013057">
    <property type="entry name" value="AA_transpt_TM"/>
</dbReference>
<sequence>MKIFNKSFSDDRLGRLPQAVKYIPVGGGGSNPKPYPLTFSTPVICCSLEHAVVSCLFLDCIPQDSLWDFVDGAEPVGGGDSYTAMSVSVEEARMIIPTVLRSECSREHYAYLECPFKSPFLLEVICSQYRVEYDYLKQEKDGITIMNMSWLVTWYTVWQLIQLHESDTGQRFDRYTELGQHAFGPKLGIWVVMPQQLVVQIGYSMIATGASIAKGVAFHHIVDYGFKAKTTPGIIFDIFSSLGVLAFAFVGLSVALEIQATIPSTPDKPSRRTMWSGVKCNY</sequence>
<keyword evidence="10" id="KW-1185">Reference proteome</keyword>
<accession>A0A830CEY3</accession>
<keyword evidence="5 7" id="KW-1133">Transmembrane helix</keyword>
<dbReference type="EMBL" id="BMAC01000368">
    <property type="protein sequence ID" value="GFP94884.1"/>
    <property type="molecule type" value="Genomic_DNA"/>
</dbReference>
<evidence type="ECO:0000256" key="4">
    <source>
        <dbReference type="ARBA" id="ARBA00022970"/>
    </source>
</evidence>
<organism evidence="9 10">
    <name type="scientific">Phtheirospermum japonicum</name>
    <dbReference type="NCBI Taxonomy" id="374723"/>
    <lineage>
        <taxon>Eukaryota</taxon>
        <taxon>Viridiplantae</taxon>
        <taxon>Streptophyta</taxon>
        <taxon>Embryophyta</taxon>
        <taxon>Tracheophyta</taxon>
        <taxon>Spermatophyta</taxon>
        <taxon>Magnoliopsida</taxon>
        <taxon>eudicotyledons</taxon>
        <taxon>Gunneridae</taxon>
        <taxon>Pentapetalae</taxon>
        <taxon>asterids</taxon>
        <taxon>lamiids</taxon>
        <taxon>Lamiales</taxon>
        <taxon>Orobanchaceae</taxon>
        <taxon>Orobanchaceae incertae sedis</taxon>
        <taxon>Phtheirospermum</taxon>
    </lineage>
</organism>
<comment type="subcellular location">
    <subcellularLocation>
        <location evidence="1">Membrane</location>
    </subcellularLocation>
</comment>
<evidence type="ECO:0000259" key="8">
    <source>
        <dbReference type="Pfam" id="PF01490"/>
    </source>
</evidence>
<dbReference type="GO" id="GO:0016020">
    <property type="term" value="C:membrane"/>
    <property type="evidence" value="ECO:0007669"/>
    <property type="project" value="UniProtKB-SubCell"/>
</dbReference>
<keyword evidence="4" id="KW-0029">Amino-acid transport</keyword>
<evidence type="ECO:0000256" key="6">
    <source>
        <dbReference type="ARBA" id="ARBA00023136"/>
    </source>
</evidence>
<protein>
    <submittedName>
        <fullName evidence="9">Lysine histidine transporter-like 6</fullName>
    </submittedName>
</protein>
<keyword evidence="6 7" id="KW-0472">Membrane</keyword>
<dbReference type="Proteomes" id="UP000653305">
    <property type="component" value="Unassembled WGS sequence"/>
</dbReference>
<evidence type="ECO:0000256" key="3">
    <source>
        <dbReference type="ARBA" id="ARBA00022692"/>
    </source>
</evidence>
<proteinExistence type="predicted"/>
<evidence type="ECO:0000256" key="5">
    <source>
        <dbReference type="ARBA" id="ARBA00022989"/>
    </source>
</evidence>
<feature type="transmembrane region" description="Helical" evidence="7">
    <location>
        <begin position="234"/>
        <end position="256"/>
    </location>
</feature>
<name>A0A830CEY3_9LAMI</name>